<dbReference type="EMBL" id="LT991976">
    <property type="protein sequence ID" value="SPK73988.1"/>
    <property type="molecule type" value="Genomic_DNA"/>
</dbReference>
<proteinExistence type="predicted"/>
<dbReference type="Proteomes" id="UP000255505">
    <property type="component" value="Chromosome I"/>
</dbReference>
<accession>A0A375IIT7</accession>
<dbReference type="InterPro" id="IPR012334">
    <property type="entry name" value="Pectin_lyas_fold"/>
</dbReference>
<dbReference type="Gene3D" id="2.160.20.10">
    <property type="entry name" value="Single-stranded right-handed beta-helix, Pectin lyase-like"/>
    <property type="match status" value="1"/>
</dbReference>
<evidence type="ECO:0000259" key="1">
    <source>
        <dbReference type="SMART" id="SM00912"/>
    </source>
</evidence>
<dbReference type="Pfam" id="PF05860">
    <property type="entry name" value="TPS"/>
    <property type="match status" value="1"/>
</dbReference>
<organism evidence="2 3">
    <name type="scientific">Cupriavidus taiwanensis</name>
    <dbReference type="NCBI Taxonomy" id="164546"/>
    <lineage>
        <taxon>Bacteria</taxon>
        <taxon>Pseudomonadati</taxon>
        <taxon>Pseudomonadota</taxon>
        <taxon>Betaproteobacteria</taxon>
        <taxon>Burkholderiales</taxon>
        <taxon>Burkholderiaceae</taxon>
        <taxon>Cupriavidus</taxon>
    </lineage>
</organism>
<name>A0A375IIT7_9BURK</name>
<gene>
    <name evidence="2" type="ORF">CT19425_120230</name>
</gene>
<dbReference type="NCBIfam" id="TIGR01901">
    <property type="entry name" value="adhes_NPXG"/>
    <property type="match status" value="1"/>
</dbReference>
<protein>
    <submittedName>
        <fullName evidence="2">Filamentous hemagglutinin, N-terminal</fullName>
    </submittedName>
</protein>
<dbReference type="AlphaFoldDB" id="A0A375IIT7"/>
<evidence type="ECO:0000313" key="2">
    <source>
        <dbReference type="EMBL" id="SPK73988.1"/>
    </source>
</evidence>
<dbReference type="InterPro" id="IPR011050">
    <property type="entry name" value="Pectin_lyase_fold/virulence"/>
</dbReference>
<dbReference type="SMART" id="SM00912">
    <property type="entry name" value="Haemagg_act"/>
    <property type="match status" value="1"/>
</dbReference>
<sequence>MHPVQATTEQAGTLGRAIATWPCITALALAAASMAATALAAGVVPDGGTATTATTGANGRITVGIANPVGGVSTNTYREFNIPRGGVDLDNNAARARTILNQVTSTNPSLLEGPLSVLGQRANVVIANPNGISVNGMTVSNVGHLAITTGQVDPVDFTLDNGRRQHNLKISTSQGTIDVGPEGLSGALLSLELVARQIRIDGKVENLYSDPTARIRAVAGISEAEIDTSLSPMDNDPRQEHPWIKYSAPAVKPGQGIALDITGTGSLSSGRIELMVTDQGAGVRHAGAAYATAGDFLVSGTGDLQLASGRIEAKQDVLIGSGGLAGAGSISAGRHLRVDADRVNLTGSTLAAGTGTAGDLVICASGQAHSQPVQLTDTTLTASGGIGLFDAGEGIAEGIALSGAQAKAGGNLLIKAPTLTTAAGANRTSLTAAGTVTITAGQATLAAADVDGVSGTGVNAANLTLQDSRLQSSGAAVAIDATGRYAQTDSDVLAAGDVRLHAGTVAIDSGARQSTLIARGGGVLVQADGDVTNSGGLIQGQTRIVDEPLSAGAVTVRAGGSVLNTSMPDYLGILFGAADDVVVRAGGDVVNRYARMLSNGYLDVQAGGDVVNAITTTDGVNGGKQSIANASGTRWLVLKKRSSSFDVDYGESDRPGQTAYLLSDKGTTLVGRNVLNSGGEIYANNGPIKIRAIETVRTEGITTGSAHYSRSCLIVCRTSALSTTAVTGGLLSAGGDIDIAAGKMAVNVGGRVLALGNLNVDAPITTASGVTGYSAIARDRGFKAFFGDTWARLYAMDVGGSWMAAGHTRVSGDTVTDGGSFDGDVAIAGASTVSRPRQRDPVTIENHVGLTSWLWR</sequence>
<dbReference type="SUPFAM" id="SSF51126">
    <property type="entry name" value="Pectin lyase-like"/>
    <property type="match status" value="1"/>
</dbReference>
<reference evidence="2 3" key="1">
    <citation type="submission" date="2018-01" db="EMBL/GenBank/DDBJ databases">
        <authorList>
            <person name="Gaut B.S."/>
            <person name="Morton B.R."/>
            <person name="Clegg M.T."/>
            <person name="Duvall M.R."/>
        </authorList>
    </citation>
    <scope>NUCLEOTIDE SEQUENCE [LARGE SCALE GENOMIC DNA]</scope>
    <source>
        <strain evidence="2">Cupriavidus taiwanensis LMG 19425</strain>
    </source>
</reference>
<evidence type="ECO:0000313" key="3">
    <source>
        <dbReference type="Proteomes" id="UP000255505"/>
    </source>
</evidence>
<feature type="domain" description="Filamentous haemagglutinin FhaB/tRNA nuclease CdiA-like TPS" evidence="1">
    <location>
        <begin position="57"/>
        <end position="157"/>
    </location>
</feature>
<dbReference type="InterPro" id="IPR008638">
    <property type="entry name" value="FhaB/CdiA-like_TPS"/>
</dbReference>